<reference evidence="7 8" key="1">
    <citation type="submission" date="2021-06" db="EMBL/GenBank/DDBJ databases">
        <title>Limosilactobacillus angelus sp. nov., isolated from the human vagina.</title>
        <authorList>
            <person name="Chen Y.-S."/>
        </authorList>
    </citation>
    <scope>NUCLEOTIDE SEQUENCE [LARGE SCALE GENOMIC DNA]</scope>
    <source>
        <strain evidence="7 8">P5L02</strain>
    </source>
</reference>
<dbReference type="Gene3D" id="3.40.960.10">
    <property type="entry name" value="VSR Endonuclease"/>
    <property type="match status" value="1"/>
</dbReference>
<dbReference type="EMBL" id="JAHPJJ010000003">
    <property type="protein sequence ID" value="MBU9694575.1"/>
    <property type="molecule type" value="Genomic_DNA"/>
</dbReference>
<evidence type="ECO:0000256" key="1">
    <source>
        <dbReference type="ARBA" id="ARBA00022722"/>
    </source>
</evidence>
<keyword evidence="4 7" id="KW-0378">Hydrolase</keyword>
<dbReference type="InterPro" id="IPR004603">
    <property type="entry name" value="DNA_mismatch_endonuc_vsr"/>
</dbReference>
<comment type="similarity">
    <text evidence="6">Belongs to the Vsr family.</text>
</comment>
<dbReference type="RefSeq" id="WP_102169531.1">
    <property type="nucleotide sequence ID" value="NZ_JAHPJJ010000003.1"/>
</dbReference>
<dbReference type="CDD" id="cd00221">
    <property type="entry name" value="Vsr"/>
    <property type="match status" value="1"/>
</dbReference>
<evidence type="ECO:0000256" key="6">
    <source>
        <dbReference type="ARBA" id="ARBA00029466"/>
    </source>
</evidence>
<dbReference type="Pfam" id="PF03852">
    <property type="entry name" value="Vsr"/>
    <property type="match status" value="1"/>
</dbReference>
<dbReference type="GO" id="GO:0004519">
    <property type="term" value="F:endonuclease activity"/>
    <property type="evidence" value="ECO:0007669"/>
    <property type="project" value="UniProtKB-KW"/>
</dbReference>
<dbReference type="GO" id="GO:0016787">
    <property type="term" value="F:hydrolase activity"/>
    <property type="evidence" value="ECO:0007669"/>
    <property type="project" value="UniProtKB-KW"/>
</dbReference>
<evidence type="ECO:0000256" key="3">
    <source>
        <dbReference type="ARBA" id="ARBA00022763"/>
    </source>
</evidence>
<dbReference type="Proteomes" id="UP001196248">
    <property type="component" value="Unassembled WGS sequence"/>
</dbReference>
<gene>
    <name evidence="7" type="ORF">KSL82_01325</name>
</gene>
<accession>A0ABS6IWM8</accession>
<name>A0ABS6IWM8_9LACO</name>
<keyword evidence="5" id="KW-0234">DNA repair</keyword>
<dbReference type="SUPFAM" id="SSF52980">
    <property type="entry name" value="Restriction endonuclease-like"/>
    <property type="match status" value="1"/>
</dbReference>
<comment type="caution">
    <text evidence="7">The sequence shown here is derived from an EMBL/GenBank/DDBJ whole genome shotgun (WGS) entry which is preliminary data.</text>
</comment>
<organism evidence="7 8">
    <name type="scientific">Limosilactobacillus portuensis</name>
    <dbReference type="NCBI Taxonomy" id="2742601"/>
    <lineage>
        <taxon>Bacteria</taxon>
        <taxon>Bacillati</taxon>
        <taxon>Bacillota</taxon>
        <taxon>Bacilli</taxon>
        <taxon>Lactobacillales</taxon>
        <taxon>Lactobacillaceae</taxon>
        <taxon>Limosilactobacillus</taxon>
    </lineage>
</organism>
<dbReference type="NCBIfam" id="TIGR00632">
    <property type="entry name" value="vsr"/>
    <property type="match status" value="1"/>
</dbReference>
<evidence type="ECO:0000256" key="4">
    <source>
        <dbReference type="ARBA" id="ARBA00022801"/>
    </source>
</evidence>
<evidence type="ECO:0000313" key="8">
    <source>
        <dbReference type="Proteomes" id="UP001196248"/>
    </source>
</evidence>
<keyword evidence="3" id="KW-0227">DNA damage</keyword>
<evidence type="ECO:0000256" key="5">
    <source>
        <dbReference type="ARBA" id="ARBA00023204"/>
    </source>
</evidence>
<evidence type="ECO:0000256" key="2">
    <source>
        <dbReference type="ARBA" id="ARBA00022759"/>
    </source>
</evidence>
<keyword evidence="8" id="KW-1185">Reference proteome</keyword>
<sequence length="141" mass="17364">MVDYKFQSNPKTRARMSRVHSTNGKDEIILEKLLWHKGVRYRKNYKELPGKPDIAITKYKIAVFIDGEFWHGYDWNNYKNHIKSNRGYWIKKIEYNMRHDQEVNEQLRKQGWIVLRFWSKKVLRDPEYYCSIVQWYMNNVN</sequence>
<keyword evidence="1" id="KW-0540">Nuclease</keyword>
<keyword evidence="2 7" id="KW-0255">Endonuclease</keyword>
<evidence type="ECO:0000313" key="7">
    <source>
        <dbReference type="EMBL" id="MBU9694575.1"/>
    </source>
</evidence>
<protein>
    <submittedName>
        <fullName evidence="7">Very short patch repair endonuclease</fullName>
    </submittedName>
</protein>
<dbReference type="InterPro" id="IPR011335">
    <property type="entry name" value="Restrct_endonuc-II-like"/>
</dbReference>
<proteinExistence type="inferred from homology"/>